<keyword evidence="10" id="KW-1185">Reference proteome</keyword>
<dbReference type="Gene3D" id="3.40.720.10">
    <property type="entry name" value="Alkaline Phosphatase, subunit A"/>
    <property type="match status" value="1"/>
</dbReference>
<dbReference type="PROSITE" id="PS00149">
    <property type="entry name" value="SULFATASE_2"/>
    <property type="match status" value="1"/>
</dbReference>
<feature type="signal peptide" evidence="7">
    <location>
        <begin position="1"/>
        <end position="23"/>
    </location>
</feature>
<evidence type="ECO:0000256" key="7">
    <source>
        <dbReference type="SAM" id="SignalP"/>
    </source>
</evidence>
<sequence>MKNNYHLLISFLLPFFLPSIGEAQVENSQPNIVFFFVDDMGIKDLSCYGSDFHQTPNIDKLSASGTRFTNAYAACTVCSPSRAALMTGQYPARLQITDWIDGWFMPYASMKIPEWQLFLPSESVTLPEMLKEKGYKTIHVGKWHLGENEKDWPLSHGFDVNIGGWKAGSPATNKGSYFSPYNNPTLPDGEEGEYLTDRLVGDAIHQIEIVKGQPFYLQFNFYNVHTPLEAKPEKVAKYQALIDKGKGGKHHQNPVYAAMVEHVDDAVGKILKKLEEEGLIDNTIIVFSSDNGGLELKANKKGRLPKTNYPYRTGKGNFYEGGVRVPMIVKWTDKVQKAESNVPAMTIDFMPTLLSLTSTKYKKKTIDGADLSKVLKEKKTMDRTLFWHYPHYHIQGAEPYSAVLKDNWKYYKIYGKRSELYDLSKDVGEANNVIEDNQKVAIEMEKALQQWLKQTDAQLPEINPYFDPEKEKKTKPYRLKDQFWQ</sequence>
<evidence type="ECO:0000313" key="10">
    <source>
        <dbReference type="Proteomes" id="UP000576082"/>
    </source>
</evidence>
<dbReference type="EMBL" id="JABANE010000171">
    <property type="protein sequence ID" value="NME72520.1"/>
    <property type="molecule type" value="Genomic_DNA"/>
</dbReference>
<evidence type="ECO:0000256" key="1">
    <source>
        <dbReference type="ARBA" id="ARBA00001913"/>
    </source>
</evidence>
<evidence type="ECO:0000256" key="3">
    <source>
        <dbReference type="ARBA" id="ARBA00022723"/>
    </source>
</evidence>
<organism evidence="9 10">
    <name type="scientific">Flammeovirga aprica JL-4</name>
    <dbReference type="NCBI Taxonomy" id="694437"/>
    <lineage>
        <taxon>Bacteria</taxon>
        <taxon>Pseudomonadati</taxon>
        <taxon>Bacteroidota</taxon>
        <taxon>Cytophagia</taxon>
        <taxon>Cytophagales</taxon>
        <taxon>Flammeovirgaceae</taxon>
        <taxon>Flammeovirga</taxon>
    </lineage>
</organism>
<keyword evidence="5" id="KW-0378">Hydrolase</keyword>
<evidence type="ECO:0000256" key="5">
    <source>
        <dbReference type="ARBA" id="ARBA00022801"/>
    </source>
</evidence>
<dbReference type="AlphaFoldDB" id="A0A7X9XD80"/>
<keyword evidence="3" id="KW-0479">Metal-binding</keyword>
<dbReference type="GO" id="GO:0004065">
    <property type="term" value="F:arylsulfatase activity"/>
    <property type="evidence" value="ECO:0007669"/>
    <property type="project" value="TreeGrafter"/>
</dbReference>
<name>A0A7X9XD80_9BACT</name>
<reference evidence="9 10" key="1">
    <citation type="submission" date="2020-04" db="EMBL/GenBank/DDBJ databases">
        <title>Flammeovirga sp. SR4, a novel species isolated from seawater.</title>
        <authorList>
            <person name="Wang X."/>
        </authorList>
    </citation>
    <scope>NUCLEOTIDE SEQUENCE [LARGE SCALE GENOMIC DNA]</scope>
    <source>
        <strain evidence="9 10">ATCC 23126</strain>
    </source>
</reference>
<dbReference type="InterPro" id="IPR017850">
    <property type="entry name" value="Alkaline_phosphatase_core_sf"/>
</dbReference>
<dbReference type="SUPFAM" id="SSF53649">
    <property type="entry name" value="Alkaline phosphatase-like"/>
    <property type="match status" value="1"/>
</dbReference>
<dbReference type="PANTHER" id="PTHR42693:SF42">
    <property type="entry name" value="ARYLSULFATASE G"/>
    <property type="match status" value="1"/>
</dbReference>
<evidence type="ECO:0000259" key="8">
    <source>
        <dbReference type="Pfam" id="PF00884"/>
    </source>
</evidence>
<keyword evidence="6" id="KW-0106">Calcium</keyword>
<dbReference type="InterPro" id="IPR000917">
    <property type="entry name" value="Sulfatase_N"/>
</dbReference>
<keyword evidence="4 7" id="KW-0732">Signal</keyword>
<feature type="domain" description="Sulfatase N-terminal" evidence="8">
    <location>
        <begin position="30"/>
        <end position="357"/>
    </location>
</feature>
<evidence type="ECO:0000313" key="9">
    <source>
        <dbReference type="EMBL" id="NME72520.1"/>
    </source>
</evidence>
<evidence type="ECO:0000256" key="6">
    <source>
        <dbReference type="ARBA" id="ARBA00022837"/>
    </source>
</evidence>
<gene>
    <name evidence="9" type="ORF">HHU12_31455</name>
</gene>
<evidence type="ECO:0000256" key="2">
    <source>
        <dbReference type="ARBA" id="ARBA00008779"/>
    </source>
</evidence>
<dbReference type="GO" id="GO:0046872">
    <property type="term" value="F:metal ion binding"/>
    <property type="evidence" value="ECO:0007669"/>
    <property type="project" value="UniProtKB-KW"/>
</dbReference>
<dbReference type="Pfam" id="PF00884">
    <property type="entry name" value="Sulfatase"/>
    <property type="match status" value="1"/>
</dbReference>
<dbReference type="RefSeq" id="WP_169660708.1">
    <property type="nucleotide sequence ID" value="NZ_JABANE010000171.1"/>
</dbReference>
<protein>
    <submittedName>
        <fullName evidence="9">Sulfatase</fullName>
    </submittedName>
</protein>
<comment type="caution">
    <text evidence="9">The sequence shown here is derived from an EMBL/GenBank/DDBJ whole genome shotgun (WGS) entry which is preliminary data.</text>
</comment>
<dbReference type="Proteomes" id="UP000576082">
    <property type="component" value="Unassembled WGS sequence"/>
</dbReference>
<dbReference type="InterPro" id="IPR024607">
    <property type="entry name" value="Sulfatase_CS"/>
</dbReference>
<evidence type="ECO:0000256" key="4">
    <source>
        <dbReference type="ARBA" id="ARBA00022729"/>
    </source>
</evidence>
<comment type="cofactor">
    <cofactor evidence="1">
        <name>Ca(2+)</name>
        <dbReference type="ChEBI" id="CHEBI:29108"/>
    </cofactor>
</comment>
<dbReference type="Gene3D" id="3.30.1120.10">
    <property type="match status" value="1"/>
</dbReference>
<comment type="similarity">
    <text evidence="2">Belongs to the sulfatase family.</text>
</comment>
<dbReference type="InterPro" id="IPR050738">
    <property type="entry name" value="Sulfatase"/>
</dbReference>
<dbReference type="PANTHER" id="PTHR42693">
    <property type="entry name" value="ARYLSULFATASE FAMILY MEMBER"/>
    <property type="match status" value="1"/>
</dbReference>
<proteinExistence type="inferred from homology"/>
<feature type="chain" id="PRO_5030747733" evidence="7">
    <location>
        <begin position="24"/>
        <end position="485"/>
    </location>
</feature>
<accession>A0A7X9XD80</accession>
<dbReference type="CDD" id="cd16144">
    <property type="entry name" value="ARS_like"/>
    <property type="match status" value="1"/>
</dbReference>